<evidence type="ECO:0000313" key="3">
    <source>
        <dbReference type="Proteomes" id="UP000595221"/>
    </source>
</evidence>
<evidence type="ECO:0000313" key="2">
    <source>
        <dbReference type="EMBL" id="QQC60229.1"/>
    </source>
</evidence>
<dbReference type="EMBL" id="CP066078">
    <property type="protein sequence ID" value="QQC60229.1"/>
    <property type="molecule type" value="Genomic_DNA"/>
</dbReference>
<reference evidence="2 3" key="1">
    <citation type="submission" date="2020-12" db="EMBL/GenBank/DDBJ databases">
        <title>FDA dAtabase for Regulatory Grade micrObial Sequences (FDA-ARGOS): Supporting development and validation of Infectious Disease Dx tests.</title>
        <authorList>
            <person name="Sproer C."/>
            <person name="Gronow S."/>
            <person name="Severitt S."/>
            <person name="Schroder I."/>
            <person name="Tallon L."/>
            <person name="Sadzewicz L."/>
            <person name="Zhao X."/>
            <person name="Boylan J."/>
            <person name="Ott S."/>
            <person name="Bowen H."/>
            <person name="Vavikolanu K."/>
            <person name="Mehta A."/>
            <person name="Aluvathingal J."/>
            <person name="Nadendla S."/>
            <person name="Lowell S."/>
            <person name="Myers T."/>
            <person name="Yan Y."/>
            <person name="Sichtig H."/>
        </authorList>
    </citation>
    <scope>NUCLEOTIDE SEQUENCE [LARGE SCALE GENOMIC DNA]</scope>
    <source>
        <strain evidence="2 3">FDAARGOS_1001</strain>
    </source>
</reference>
<dbReference type="AlphaFoldDB" id="A0A7T4T568"/>
<name>A0A7T4T568_9MICC</name>
<sequence>MMTDTKKATTSTNPFEIPTPPEPVPAPEQAQHGPLIIGASPVSGASTWAELLELEEGDTKPSTDRVVLLVARTTETSLAAALELIGRWQDGGPVIAGILVVPDAPGHPARVVQHRMRVLSGAHPVIPVPWVPGLRGVHLSEDLTNSKPVAKAVQKITAAISARTVATL</sequence>
<dbReference type="Proteomes" id="UP000595221">
    <property type="component" value="Chromosome"/>
</dbReference>
<feature type="region of interest" description="Disordered" evidence="1">
    <location>
        <begin position="1"/>
        <end position="37"/>
    </location>
</feature>
<dbReference type="RefSeq" id="WP_198490992.1">
    <property type="nucleotide sequence ID" value="NZ_CP066078.1"/>
</dbReference>
<evidence type="ECO:0000256" key="1">
    <source>
        <dbReference type="SAM" id="MobiDB-lite"/>
    </source>
</evidence>
<organism evidence="2 3">
    <name type="scientific">Rothia kristinae</name>
    <dbReference type="NCBI Taxonomy" id="37923"/>
    <lineage>
        <taxon>Bacteria</taxon>
        <taxon>Bacillati</taxon>
        <taxon>Actinomycetota</taxon>
        <taxon>Actinomycetes</taxon>
        <taxon>Micrococcales</taxon>
        <taxon>Micrococcaceae</taxon>
        <taxon>Rothia</taxon>
    </lineage>
</organism>
<feature type="compositionally biased region" description="Pro residues" evidence="1">
    <location>
        <begin position="17"/>
        <end position="26"/>
    </location>
</feature>
<proteinExistence type="predicted"/>
<gene>
    <name evidence="2" type="ORF">I6H58_04715</name>
</gene>
<accession>A0A7T4T568</accession>
<protein>
    <submittedName>
        <fullName evidence="2">Uncharacterized protein</fullName>
    </submittedName>
</protein>